<dbReference type="PANTHER" id="PTHR42743:SF11">
    <property type="entry name" value="AMINODEOXYCHORISMATE LYASE"/>
    <property type="match status" value="1"/>
</dbReference>
<dbReference type="EMBL" id="JASCZI010000099">
    <property type="protein sequence ID" value="MED6108673.1"/>
    <property type="molecule type" value="Genomic_DNA"/>
</dbReference>
<dbReference type="InterPro" id="IPR050571">
    <property type="entry name" value="Class-IV_PLP-Dep_Aminotrnsfr"/>
</dbReference>
<evidence type="ECO:0000313" key="3">
    <source>
        <dbReference type="Proteomes" id="UP001341840"/>
    </source>
</evidence>
<feature type="non-terminal residue" evidence="2">
    <location>
        <position position="71"/>
    </location>
</feature>
<keyword evidence="3" id="KW-1185">Reference proteome</keyword>
<accession>A0ABU6QAY7</accession>
<proteinExistence type="inferred from homology"/>
<reference evidence="2 3" key="1">
    <citation type="journal article" date="2023" name="Plants (Basel)">
        <title>Bridging the Gap: Combining Genomics and Transcriptomics Approaches to Understand Stylosanthes scabra, an Orphan Legume from the Brazilian Caatinga.</title>
        <authorList>
            <person name="Ferreira-Neto J.R.C."/>
            <person name="da Silva M.D."/>
            <person name="Binneck E."/>
            <person name="de Melo N.F."/>
            <person name="da Silva R.H."/>
            <person name="de Melo A.L.T.M."/>
            <person name="Pandolfi V."/>
            <person name="Bustamante F.O."/>
            <person name="Brasileiro-Vidal A.C."/>
            <person name="Benko-Iseppon A.M."/>
        </authorList>
    </citation>
    <scope>NUCLEOTIDE SEQUENCE [LARGE SCALE GENOMIC DNA]</scope>
    <source>
        <tissue evidence="2">Leaves</tissue>
    </source>
</reference>
<evidence type="ECO:0000256" key="1">
    <source>
        <dbReference type="ARBA" id="ARBA00009320"/>
    </source>
</evidence>
<name>A0ABU6QAY7_9FABA</name>
<dbReference type="Proteomes" id="UP001341840">
    <property type="component" value="Unassembled WGS sequence"/>
</dbReference>
<comment type="caution">
    <text evidence="2">The sequence shown here is derived from an EMBL/GenBank/DDBJ whole genome shotgun (WGS) entry which is preliminary data.</text>
</comment>
<sequence length="71" mass="7895">MEPNGNKVFKDIISSPGSKKYRFCKSSFENEAPPSFSDLGLVELVCIYNELYELGKAPPVIDAAELQQDPE</sequence>
<gene>
    <name evidence="2" type="ORF">PIB30_026365</name>
</gene>
<organism evidence="2 3">
    <name type="scientific">Stylosanthes scabra</name>
    <dbReference type="NCBI Taxonomy" id="79078"/>
    <lineage>
        <taxon>Eukaryota</taxon>
        <taxon>Viridiplantae</taxon>
        <taxon>Streptophyta</taxon>
        <taxon>Embryophyta</taxon>
        <taxon>Tracheophyta</taxon>
        <taxon>Spermatophyta</taxon>
        <taxon>Magnoliopsida</taxon>
        <taxon>eudicotyledons</taxon>
        <taxon>Gunneridae</taxon>
        <taxon>Pentapetalae</taxon>
        <taxon>rosids</taxon>
        <taxon>fabids</taxon>
        <taxon>Fabales</taxon>
        <taxon>Fabaceae</taxon>
        <taxon>Papilionoideae</taxon>
        <taxon>50 kb inversion clade</taxon>
        <taxon>dalbergioids sensu lato</taxon>
        <taxon>Dalbergieae</taxon>
        <taxon>Pterocarpus clade</taxon>
        <taxon>Stylosanthes</taxon>
    </lineage>
</organism>
<comment type="similarity">
    <text evidence="1">Belongs to the class-IV pyridoxal-phosphate-dependent aminotransferase family.</text>
</comment>
<evidence type="ECO:0000313" key="2">
    <source>
        <dbReference type="EMBL" id="MED6108673.1"/>
    </source>
</evidence>
<protein>
    <submittedName>
        <fullName evidence="2">Uncharacterized protein</fullName>
    </submittedName>
</protein>
<dbReference type="PANTHER" id="PTHR42743">
    <property type="entry name" value="AMINO-ACID AMINOTRANSFERASE"/>
    <property type="match status" value="1"/>
</dbReference>